<dbReference type="InterPro" id="IPR001182">
    <property type="entry name" value="FtsW/RodA"/>
</dbReference>
<comment type="caution">
    <text evidence="13">The sequence shown here is derived from an EMBL/GenBank/DDBJ whole genome shotgun (WGS) entry which is preliminary data.</text>
</comment>
<keyword evidence="8 11" id="KW-1133">Transmembrane helix</keyword>
<accession>A0A7W2TWG4</accession>
<dbReference type="RefSeq" id="WP_182172035.1">
    <property type="nucleotide sequence ID" value="NZ_JACFXU010000014.1"/>
</dbReference>
<organism evidence="13 14">
    <name type="scientific">Sediminihaliea albiluteola</name>
    <dbReference type="NCBI Taxonomy" id="2758564"/>
    <lineage>
        <taxon>Bacteria</taxon>
        <taxon>Pseudomonadati</taxon>
        <taxon>Pseudomonadota</taxon>
        <taxon>Gammaproteobacteria</taxon>
        <taxon>Cellvibrionales</taxon>
        <taxon>Halieaceae</taxon>
        <taxon>Sediminihaliea</taxon>
    </lineage>
</organism>
<keyword evidence="11" id="KW-0997">Cell inner membrane</keyword>
<comment type="similarity">
    <text evidence="11">Belongs to the SEDS family. MrdB/RodA subfamily.</text>
</comment>
<keyword evidence="14" id="KW-1185">Reference proteome</keyword>
<feature type="transmembrane region" description="Helical" evidence="11">
    <location>
        <begin position="31"/>
        <end position="51"/>
    </location>
</feature>
<keyword evidence="6 11" id="KW-0133">Cell shape</keyword>
<keyword evidence="9 11" id="KW-0472">Membrane</keyword>
<dbReference type="GO" id="GO:0009252">
    <property type="term" value="P:peptidoglycan biosynthetic process"/>
    <property type="evidence" value="ECO:0007669"/>
    <property type="project" value="UniProtKB-UniRule"/>
</dbReference>
<evidence type="ECO:0000256" key="10">
    <source>
        <dbReference type="ARBA" id="ARBA00023316"/>
    </source>
</evidence>
<comment type="catalytic activity">
    <reaction evidence="11">
        <text>[GlcNAc-(1-&gt;4)-Mur2Ac(oyl-L-Ala-gamma-D-Glu-L-Lys-D-Ala-D-Ala)](n)-di-trans,octa-cis-undecaprenyl diphosphate + beta-D-GlcNAc-(1-&gt;4)-Mur2Ac(oyl-L-Ala-gamma-D-Glu-L-Lys-D-Ala-D-Ala)-di-trans,octa-cis-undecaprenyl diphosphate = [GlcNAc-(1-&gt;4)-Mur2Ac(oyl-L-Ala-gamma-D-Glu-L-Lys-D-Ala-D-Ala)](n+1)-di-trans,octa-cis-undecaprenyl diphosphate + di-trans,octa-cis-undecaprenyl diphosphate + H(+)</text>
        <dbReference type="Rhea" id="RHEA:23708"/>
        <dbReference type="Rhea" id="RHEA-COMP:9602"/>
        <dbReference type="Rhea" id="RHEA-COMP:9603"/>
        <dbReference type="ChEBI" id="CHEBI:15378"/>
        <dbReference type="ChEBI" id="CHEBI:58405"/>
        <dbReference type="ChEBI" id="CHEBI:60033"/>
        <dbReference type="ChEBI" id="CHEBI:78435"/>
        <dbReference type="EC" id="2.4.99.28"/>
    </reaction>
</comment>
<evidence type="ECO:0000256" key="4">
    <source>
        <dbReference type="ARBA" id="ARBA00022679"/>
    </source>
</evidence>
<dbReference type="InterPro" id="IPR011923">
    <property type="entry name" value="RodA/MrdB"/>
</dbReference>
<evidence type="ECO:0000256" key="12">
    <source>
        <dbReference type="SAM" id="MobiDB-lite"/>
    </source>
</evidence>
<name>A0A7W2TWG4_9GAMM</name>
<dbReference type="GO" id="GO:0032153">
    <property type="term" value="C:cell division site"/>
    <property type="evidence" value="ECO:0007669"/>
    <property type="project" value="TreeGrafter"/>
</dbReference>
<feature type="transmembrane region" description="Helical" evidence="11">
    <location>
        <begin position="285"/>
        <end position="306"/>
    </location>
</feature>
<feature type="transmembrane region" description="Helical" evidence="11">
    <location>
        <begin position="152"/>
        <end position="169"/>
    </location>
</feature>
<keyword evidence="4 11" id="KW-0808">Transferase</keyword>
<feature type="transmembrane region" description="Helical" evidence="11">
    <location>
        <begin position="63"/>
        <end position="81"/>
    </location>
</feature>
<comment type="subcellular location">
    <subcellularLocation>
        <location evidence="11">Cell inner membrane</location>
        <topology evidence="11">Multi-pass membrane protein</topology>
    </subcellularLocation>
    <subcellularLocation>
        <location evidence="1">Membrane</location>
        <topology evidence="1">Multi-pass membrane protein</topology>
    </subcellularLocation>
</comment>
<proteinExistence type="inferred from homology"/>
<evidence type="ECO:0000313" key="14">
    <source>
        <dbReference type="Proteomes" id="UP000539350"/>
    </source>
</evidence>
<evidence type="ECO:0000256" key="5">
    <source>
        <dbReference type="ARBA" id="ARBA00022692"/>
    </source>
</evidence>
<keyword evidence="5 11" id="KW-0812">Transmembrane</keyword>
<evidence type="ECO:0000256" key="6">
    <source>
        <dbReference type="ARBA" id="ARBA00022960"/>
    </source>
</evidence>
<dbReference type="EMBL" id="JACFXU010000014">
    <property type="protein sequence ID" value="MBA6413213.1"/>
    <property type="molecule type" value="Genomic_DNA"/>
</dbReference>
<dbReference type="GO" id="GO:0005886">
    <property type="term" value="C:plasma membrane"/>
    <property type="evidence" value="ECO:0007669"/>
    <property type="project" value="UniProtKB-SubCell"/>
</dbReference>
<evidence type="ECO:0000256" key="1">
    <source>
        <dbReference type="ARBA" id="ARBA00004141"/>
    </source>
</evidence>
<feature type="transmembrane region" description="Helical" evidence="11">
    <location>
        <begin position="318"/>
        <end position="345"/>
    </location>
</feature>
<dbReference type="InterPro" id="IPR018365">
    <property type="entry name" value="Cell_cycle_FtsW-rel_CS"/>
</dbReference>
<dbReference type="PROSITE" id="PS00428">
    <property type="entry name" value="FTSW_RODA_SPOVE"/>
    <property type="match status" value="1"/>
</dbReference>
<evidence type="ECO:0000256" key="3">
    <source>
        <dbReference type="ARBA" id="ARBA00022676"/>
    </source>
</evidence>
<dbReference type="GO" id="GO:0071555">
    <property type="term" value="P:cell wall organization"/>
    <property type="evidence" value="ECO:0007669"/>
    <property type="project" value="UniProtKB-KW"/>
</dbReference>
<dbReference type="NCBIfam" id="TIGR02210">
    <property type="entry name" value="rodA_shape"/>
    <property type="match status" value="1"/>
</dbReference>
<dbReference type="PANTHER" id="PTHR30474">
    <property type="entry name" value="CELL CYCLE PROTEIN"/>
    <property type="match status" value="1"/>
</dbReference>
<comment type="function">
    <text evidence="11">Peptidoglycan polymerase that is essential for cell wall elongation.</text>
</comment>
<dbReference type="GO" id="GO:0008360">
    <property type="term" value="P:regulation of cell shape"/>
    <property type="evidence" value="ECO:0007669"/>
    <property type="project" value="UniProtKB-KW"/>
</dbReference>
<dbReference type="AlphaFoldDB" id="A0A7W2TWG4"/>
<protein>
    <recommendedName>
        <fullName evidence="11">Peptidoglycan glycosyltransferase MrdB</fullName>
        <shortName evidence="11">PGT</shortName>
        <ecNumber evidence="11">2.4.99.28</ecNumber>
    </recommendedName>
    <alternativeName>
        <fullName evidence="11">Cell elongation protein RodA</fullName>
    </alternativeName>
    <alternativeName>
        <fullName evidence="11">Cell wall polymerase</fullName>
    </alternativeName>
    <alternativeName>
        <fullName evidence="11">Peptidoglycan polymerase</fullName>
        <shortName evidence="11">PG polymerase</shortName>
    </alternativeName>
</protein>
<dbReference type="GO" id="GO:0008955">
    <property type="term" value="F:peptidoglycan glycosyltransferase activity"/>
    <property type="evidence" value="ECO:0007669"/>
    <property type="project" value="UniProtKB-UniRule"/>
</dbReference>
<evidence type="ECO:0000256" key="8">
    <source>
        <dbReference type="ARBA" id="ARBA00022989"/>
    </source>
</evidence>
<dbReference type="EC" id="2.4.99.28" evidence="11"/>
<keyword evidence="3 11" id="KW-0328">Glycosyltransferase</keyword>
<gene>
    <name evidence="11 13" type="primary">rodA</name>
    <name evidence="11" type="synonym">mrdB</name>
    <name evidence="13" type="ORF">H2508_08845</name>
</gene>
<comment type="pathway">
    <text evidence="11">Cell wall biogenesis; peptidoglycan biosynthesis.</text>
</comment>
<sequence length="381" mass="41515">MSDYVRQLPDSASGSGLSRPPSVWQRFHLDLPLLILLLIVTALGLLVLYSASGQDMGAVLRQGRFFLVGYVVMLLAAQIRLQRFQRWGPWFYLFGIGLLIAVDIVGVGAKGAQRWLSLGGFRFQPSEVMKLVVPMTVAWYLAERTLPPRFKYLLACLAIIALPAALILIQPDLGTALLIAASGLFVVFMAGIGWSYIFGALVLAVLSAWPVWVYGLKEYQQQRILTMLNPESDKLGAGWNIIQSKTAIGSGGWDGKGWLKGTQSQLDFLPESHTDFIIAVLGEEFGLRGVIILMGLYLLLLLRGFWIGLQARSSYGRMMAGSLTLTFFVYIFVNMGMVAGLLPVVGVPLPLVSAGGTSVVTLMAGFGLLMAISAEQRTVSH</sequence>
<dbReference type="Pfam" id="PF01098">
    <property type="entry name" value="FTSW_RODA_SPOVE"/>
    <property type="match status" value="1"/>
</dbReference>
<feature type="transmembrane region" description="Helical" evidence="11">
    <location>
        <begin position="176"/>
        <end position="209"/>
    </location>
</feature>
<reference evidence="13 14" key="1">
    <citation type="submission" date="2020-07" db="EMBL/GenBank/DDBJ databases">
        <title>Halieaceae bacterium, F7430, whole genome shotgun sequencing project.</title>
        <authorList>
            <person name="Jiang S."/>
            <person name="Liu Z.W."/>
            <person name="Du Z.J."/>
        </authorList>
    </citation>
    <scope>NUCLEOTIDE SEQUENCE [LARGE SCALE GENOMIC DNA]</scope>
    <source>
        <strain evidence="13 14">F7430</strain>
    </source>
</reference>
<dbReference type="UniPathway" id="UPA00219"/>
<dbReference type="GO" id="GO:0015648">
    <property type="term" value="F:lipid-linked peptidoglycan transporter activity"/>
    <property type="evidence" value="ECO:0007669"/>
    <property type="project" value="TreeGrafter"/>
</dbReference>
<keyword evidence="10 11" id="KW-0961">Cell wall biogenesis/degradation</keyword>
<feature type="transmembrane region" description="Helical" evidence="11">
    <location>
        <begin position="87"/>
        <end position="107"/>
    </location>
</feature>
<feature type="transmembrane region" description="Helical" evidence="11">
    <location>
        <begin position="351"/>
        <end position="372"/>
    </location>
</feature>
<dbReference type="PANTHER" id="PTHR30474:SF1">
    <property type="entry name" value="PEPTIDOGLYCAN GLYCOSYLTRANSFERASE MRDB"/>
    <property type="match status" value="1"/>
</dbReference>
<evidence type="ECO:0000313" key="13">
    <source>
        <dbReference type="EMBL" id="MBA6413213.1"/>
    </source>
</evidence>
<evidence type="ECO:0000256" key="9">
    <source>
        <dbReference type="ARBA" id="ARBA00023136"/>
    </source>
</evidence>
<dbReference type="GO" id="GO:0051301">
    <property type="term" value="P:cell division"/>
    <property type="evidence" value="ECO:0007669"/>
    <property type="project" value="InterPro"/>
</dbReference>
<evidence type="ECO:0000256" key="11">
    <source>
        <dbReference type="HAMAP-Rule" id="MF_02079"/>
    </source>
</evidence>
<keyword evidence="7 11" id="KW-0573">Peptidoglycan synthesis</keyword>
<dbReference type="HAMAP" id="MF_02079">
    <property type="entry name" value="PGT_RodA"/>
    <property type="match status" value="1"/>
</dbReference>
<feature type="region of interest" description="Disordered" evidence="12">
    <location>
        <begin position="1"/>
        <end position="20"/>
    </location>
</feature>
<keyword evidence="2 11" id="KW-1003">Cell membrane</keyword>
<evidence type="ECO:0000256" key="7">
    <source>
        <dbReference type="ARBA" id="ARBA00022984"/>
    </source>
</evidence>
<evidence type="ECO:0000256" key="2">
    <source>
        <dbReference type="ARBA" id="ARBA00022475"/>
    </source>
</evidence>
<dbReference type="Proteomes" id="UP000539350">
    <property type="component" value="Unassembled WGS sequence"/>
</dbReference>